<keyword evidence="3" id="KW-1185">Reference proteome</keyword>
<evidence type="ECO:0000259" key="1">
    <source>
        <dbReference type="Pfam" id="PF10988"/>
    </source>
</evidence>
<reference evidence="2 3" key="1">
    <citation type="submission" date="2012-12" db="EMBL/GenBank/DDBJ databases">
        <title>Genome assembly of Fulvivirga imtechensis AK7.</title>
        <authorList>
            <person name="Nupur N."/>
            <person name="Khatri I."/>
            <person name="Kumar R."/>
            <person name="Subramanian S."/>
            <person name="Pinnaka A."/>
        </authorList>
    </citation>
    <scope>NUCLEOTIDE SEQUENCE [LARGE SCALE GENOMIC DNA]</scope>
    <source>
        <strain evidence="2 3">AK7</strain>
    </source>
</reference>
<comment type="caution">
    <text evidence="2">The sequence shown here is derived from an EMBL/GenBank/DDBJ whole genome shotgun (WGS) entry which is preliminary data.</text>
</comment>
<proteinExistence type="predicted"/>
<dbReference type="AlphaFoldDB" id="L8JYR7"/>
<feature type="domain" description="Putative auto-transporter adhesin head GIN" evidence="1">
    <location>
        <begin position="30"/>
        <end position="233"/>
    </location>
</feature>
<dbReference type="RefSeq" id="WP_009577518.1">
    <property type="nucleotide sequence ID" value="NZ_AMZN01000001.1"/>
</dbReference>
<organism evidence="2 3">
    <name type="scientific">Fulvivirga imtechensis AK7</name>
    <dbReference type="NCBI Taxonomy" id="1237149"/>
    <lineage>
        <taxon>Bacteria</taxon>
        <taxon>Pseudomonadati</taxon>
        <taxon>Bacteroidota</taxon>
        <taxon>Cytophagia</taxon>
        <taxon>Cytophagales</taxon>
        <taxon>Fulvivirgaceae</taxon>
        <taxon>Fulvivirga</taxon>
    </lineage>
</organism>
<dbReference type="OrthoDB" id="943856at2"/>
<dbReference type="EMBL" id="AMZN01000001">
    <property type="protein sequence ID" value="ELR73925.1"/>
    <property type="molecule type" value="Genomic_DNA"/>
</dbReference>
<dbReference type="InterPro" id="IPR021255">
    <property type="entry name" value="DUF2807"/>
</dbReference>
<gene>
    <name evidence="2" type="ORF">C900_00089</name>
</gene>
<dbReference type="STRING" id="1237149.C900_00089"/>
<evidence type="ECO:0000313" key="3">
    <source>
        <dbReference type="Proteomes" id="UP000011135"/>
    </source>
</evidence>
<dbReference type="Gene3D" id="2.160.20.120">
    <property type="match status" value="1"/>
</dbReference>
<name>L8JYR7_9BACT</name>
<dbReference type="eggNOG" id="ENOG502ZC4A">
    <property type="taxonomic scope" value="Bacteria"/>
</dbReference>
<protein>
    <recommendedName>
        <fullName evidence="1">Putative auto-transporter adhesin head GIN domain-containing protein</fullName>
    </recommendedName>
</protein>
<dbReference type="Pfam" id="PF10988">
    <property type="entry name" value="DUF2807"/>
    <property type="match status" value="1"/>
</dbReference>
<accession>L8JYR7</accession>
<dbReference type="Proteomes" id="UP000011135">
    <property type="component" value="Unassembled WGS sequence"/>
</dbReference>
<evidence type="ECO:0000313" key="2">
    <source>
        <dbReference type="EMBL" id="ELR73925.1"/>
    </source>
</evidence>
<sequence>MKSFILTTLVLISFLLVRPGLRAQERQLPEFDKIVISPLIELVLIKGNSESIKLETSNMDTEKVNIEIKNKTLRIYLDKAKMKVKYRKRDENGVRHWTNKSMYPGVKVKAYVTFRELKKLQVRGEEAVTCNDIIDVDIFKLKVFGKSEVRLAAVQADVIKVSLYGENDLYIDSGRAAKQVYKGFGENKVVASKVLGRLVRTKNYGEGNFYVNASQKLNIASFGDFRVTYEGHPRVRKGLSLGYADIERQDDE</sequence>